<dbReference type="EMBL" id="BPLR01021015">
    <property type="protein sequence ID" value="GIX84930.1"/>
    <property type="molecule type" value="Genomic_DNA"/>
</dbReference>
<accession>A0AAV4NKR6</accession>
<comment type="caution">
    <text evidence="1">The sequence shown here is derived from an EMBL/GenBank/DDBJ whole genome shotgun (WGS) entry which is preliminary data.</text>
</comment>
<protein>
    <submittedName>
        <fullName evidence="1">RNA-directed DNA polymerase from mobile element jockey</fullName>
    </submittedName>
</protein>
<organism evidence="1 2">
    <name type="scientific">Caerostris extrusa</name>
    <name type="common">Bark spider</name>
    <name type="synonym">Caerostris bankana</name>
    <dbReference type="NCBI Taxonomy" id="172846"/>
    <lineage>
        <taxon>Eukaryota</taxon>
        <taxon>Metazoa</taxon>
        <taxon>Ecdysozoa</taxon>
        <taxon>Arthropoda</taxon>
        <taxon>Chelicerata</taxon>
        <taxon>Arachnida</taxon>
        <taxon>Araneae</taxon>
        <taxon>Araneomorphae</taxon>
        <taxon>Entelegynae</taxon>
        <taxon>Araneoidea</taxon>
        <taxon>Araneidae</taxon>
        <taxon>Caerostris</taxon>
    </lineage>
</organism>
<dbReference type="GO" id="GO:0003964">
    <property type="term" value="F:RNA-directed DNA polymerase activity"/>
    <property type="evidence" value="ECO:0007669"/>
    <property type="project" value="UniProtKB-KW"/>
</dbReference>
<name>A0AAV4NKR6_CAEEX</name>
<sequence>MTSDHNPVLFNIDYTLQNNNIPNWEKFNYLLSTATFTPGNLTTQQGIENSIQHLTQLITITSTKPSILTSSHLCNKRLTWHQHVTNIIQKFRTAKSILYPLLSKNSHLDLNNKHIIYKSILKPILTYAAPIWGYAAPTHIKKNHSSQTKILRHISDSPWYFRNDQISKEHEIPHIENFFRHLADNFYSNLPNINNSLLQVLPEYDITALINKRRPKAILNN</sequence>
<gene>
    <name evidence="1" type="primary">jockeypol_29</name>
    <name evidence="1" type="ORF">CEXT_107041</name>
</gene>
<keyword evidence="2" id="KW-1185">Reference proteome</keyword>
<dbReference type="AlphaFoldDB" id="A0AAV4NKR6"/>
<keyword evidence="1" id="KW-0548">Nucleotidyltransferase</keyword>
<evidence type="ECO:0000313" key="2">
    <source>
        <dbReference type="Proteomes" id="UP001054945"/>
    </source>
</evidence>
<keyword evidence="1" id="KW-0695">RNA-directed DNA polymerase</keyword>
<proteinExistence type="predicted"/>
<keyword evidence="1" id="KW-0808">Transferase</keyword>
<evidence type="ECO:0000313" key="1">
    <source>
        <dbReference type="EMBL" id="GIX84930.1"/>
    </source>
</evidence>
<dbReference type="Proteomes" id="UP001054945">
    <property type="component" value="Unassembled WGS sequence"/>
</dbReference>
<reference evidence="1 2" key="1">
    <citation type="submission" date="2021-06" db="EMBL/GenBank/DDBJ databases">
        <title>Caerostris extrusa draft genome.</title>
        <authorList>
            <person name="Kono N."/>
            <person name="Arakawa K."/>
        </authorList>
    </citation>
    <scope>NUCLEOTIDE SEQUENCE [LARGE SCALE GENOMIC DNA]</scope>
</reference>